<name>A0A068LFL1_PARCI</name>
<dbReference type="AlphaFoldDB" id="A0A068LFL1"/>
<protein>
    <recommendedName>
        <fullName evidence="4">Type III effector HopG1</fullName>
    </recommendedName>
</protein>
<dbReference type="NCBIfam" id="NF041402">
    <property type="entry name" value="XopAG"/>
    <property type="match status" value="1"/>
</dbReference>
<dbReference type="EMBL" id="KF944677">
    <property type="protein sequence ID" value="AIE45558.1"/>
    <property type="molecule type" value="Genomic_DNA"/>
</dbReference>
<dbReference type="EMBL" id="KF944678">
    <property type="protein sequence ID" value="AIE45559.1"/>
    <property type="molecule type" value="Genomic_DNA"/>
</dbReference>
<evidence type="ECO:0008006" key="4">
    <source>
        <dbReference type="Google" id="ProtNLM"/>
    </source>
</evidence>
<proteinExistence type="predicted"/>
<feature type="region of interest" description="Disordered" evidence="1">
    <location>
        <begin position="22"/>
        <end position="71"/>
    </location>
</feature>
<evidence type="ECO:0000313" key="3">
    <source>
        <dbReference type="EMBL" id="AIE45559.1"/>
    </source>
</evidence>
<sequence length="518" mass="56492">MRKELASCAVRTAVPSVVLPPKVSPHRAPVAASPDTTQRIAPRGTRSMTSAPRRGGIPETAFPTGGGQDGTQNLPARAMKYVLGLAAAGYLCDKAANGFFLSTTSLHDGRGGFTSNARLDKAFTEAAAYRQRFHAAEPGERALQPRLPAFLKRCGNRQFVSMTDYRAATKVHLIERTDTPEARASLLKSLECLQGTLVKQECVDRYAPSSVPADFDLRNSALYGQKSKYALAGVSNTETGARGYTSRSITRPFVNRGLRHFKEDSERRGLSLRESSESLQAQLAKEGALSGTAQFAAGQTLLNFRQVYASDEHWGHAENVIMKFLVEQGLLSQRQTERIDESLMFEDPSKSVFKRNTGVAGPLLHRLETRFKEFLLRDDPEGLEDIRPMALSKNMENLAIAHFKLNERGDGFEDCSGLGDSFTAANAVACINHARLMSGEPRLSMQDVEVLIACLNAVYDDASGSRHTLQEIARGCFAGAGYTIEDADAFFEGICREAAQEFYTGKQLAKAGLPGRPA</sequence>
<organism evidence="2">
    <name type="scientific">Paracidovorax citrulli</name>
    <name type="common">Acidovorax citrulli</name>
    <dbReference type="NCBI Taxonomy" id="80869"/>
    <lineage>
        <taxon>Bacteria</taxon>
        <taxon>Pseudomonadati</taxon>
        <taxon>Pseudomonadota</taxon>
        <taxon>Betaproteobacteria</taxon>
        <taxon>Burkholderiales</taxon>
        <taxon>Comamonadaceae</taxon>
        <taxon>Paracidovorax</taxon>
    </lineage>
</organism>
<accession>A0A068LFL1</accession>
<feature type="non-terminal residue" evidence="2">
    <location>
        <position position="518"/>
    </location>
</feature>
<evidence type="ECO:0000256" key="1">
    <source>
        <dbReference type="SAM" id="MobiDB-lite"/>
    </source>
</evidence>
<reference evidence="2" key="1">
    <citation type="journal article" date="2014" name="Phytopathology">
        <title>Comparative analysis of type III secreted effector genes reflects divergence of Acidovorax citrulli strains into three distinct lineages.</title>
        <authorList>
            <person name="Eckshtain-Levi N."/>
            <person name="Munitz T."/>
            <person name="Zivanovic M."/>
            <person name="Traore S.M."/>
            <person name="Sproer C."/>
            <person name="Zhao B."/>
            <person name="Welbaum G."/>
            <person name="Walcott R.R."/>
            <person name="Sikorski J."/>
            <person name="Burdman S."/>
        </authorList>
    </citation>
    <scope>NUCLEOTIDE SEQUENCE</scope>
    <source>
        <strain evidence="2">ZUM4000</strain>
        <strain evidence="3">ZUM4001</strain>
    </source>
</reference>
<evidence type="ECO:0000313" key="2">
    <source>
        <dbReference type="EMBL" id="AIE45558.1"/>
    </source>
</evidence>